<sequence>MASTQRAFTQKLSKQHAADLRKTISSNKTGLMSHSTSMSWVHEIAEPLDFEEYVSAYQLVIDRDPLRNILDIPLGDVQVEVIERPLRTLRPIVPEEKIETLPPHVQTCVQCYKSVWKVVQYTQRHLSSSITSRANLSKTLQPAPKQEFEVDFQQAPSEANSDLDLTSQGSSRQSVVSIGSLSSCGDTLTPRNSWASLDLRHSAGDPLIPEILDQSVLESQDQVNESQRQIERQEALFALTTSDIQSEIGDFVEKRLPAGAPYEHVGHRVLVKCQQLTLDLEVEPLFVSMALYDSKERKKVSETFYFDLNPEGLKRMLGTHIPYADTSTLARSSIFNITHPSPDLFIVVKLEKVLQGDINECLEPYLKEEKNRDKLKSVAVSVCERLGKYRQAFAWTAINLFSVINGGNSVERDLDKDSTGSGSYTNSLDRKSSSSGLDQLRRKAADMGTLTRRGSLERKDKCRSWSPDHLATNLDTFRPITLTMTSFFKQEGDKLREDDLYKCLQELKRPTLVLKKLKCIPTVFKLEISPCPAEYKNCLTTELEKLHPYPDEKGRPTKELLEFPVKEILTPHYVYRNLLFVSPRELNFSNRTGSARNLAVKMQVMAGESENHALPNIFGKSSCPEMTNEVFSAVTYHSKTPVFYDEVKIKLPASLADNHHLLFTFYHISCQKKTEQNVVETPVGYTWLPLLRDNRLVSGEFCLPVVLEPPPKNYSYIPPDVCLPGMKWLDNHKGLFTVILDTASSVHTQDPAIERFFAAYDYVHSGIIPSRLGEVGSEKELTTAMLGLAGARPETIVKHLPQIFDSIIELLVQPPRISGHTLNVGTTCFETLCLLLENISNIQELQVDHHGRNHLLATYINFQCNLPHPMSIGTPHWEGSVLVRSNSNPDLEVSHYQPRGLDRASSMRVPSNEPISPTFNSCPRIVHQELAYQWTITSGRNKDLAMQNAWFLFELINKSMVEHLAHSRTLDASRRGRFPDQFLDDISTLVQYVTNEIINYSSGETRRAHKLNAALAFFFFDLLSISDRGWVFQLLRSYGKEIQQKISSMSDGSVLIELKLEFVRIICSHEHYVPLNLPFSSPFMCSGAGVSPSPSVTSSTSQNSFLSGAPPSQERVNTFAELSPEYRQHHYLCGLVLTDLAAVLLETHYPSLHIKAVDTVRSLLSWHDGDPRYVSPEAKHRVAALYFPLLSIAMDVLHLLHRFTFDKNEKFSHEDTGPSNINPNVAMVIAGKLPPSTCDSFQSLPNRKVGINAETTRNLLTCVLWVLKNVERDSLSQWMGELTSTRLSTLLHLLDACITCFEYKPRRKASPSSGYAHAQVTQDIRSKLEDVILGQGSAREMMQRRKGGTPQAATEKLRWRKEQMAYRVSTELTEKPTKDDIFHDSHLEGHFATEASFIILDTLERCVNTIAQLDSQQHLVGVALTVLLHALGKNQSTTILPHMFASQRSLVYKFHSALFDEESSHCADLCLLLLKHCGSQITSVRSQAAASLYLLMRQTFQIGNNFARVKMQVTMSLSSLVGTSATFSDDSLRRSLKTILEYGERDTELQETTFPEQVRDLVFNLHMILSDTVKMKEFKEDPEMLSDLMYRIAKGYQNSPDLRLTWLANMAQKHMERGNHTEAGMCLVHSAALVAEYLAMLESLPHLPAGAASLEKVSPNVLEESAVSDDVLSPEREGGCLGSHFTEAGLLGLLEHAASSFQIATMYEPMNDIYRVLIPIAENNRDFKKLANIHGKLHEAYTRIDQLQGKRMFGTYFRVGFYGSKFGDLDKEEFIYKEPSLTKLPEIFSRLENFYAALFGSESIIIIKDSNAVDVNLLDPDKAYIQITYVEPYFEQFELRYRQTHFDRNFNIKRFVYATPFTMTGKAHGELKEQYKRKTILTTAVHFPYVKTRIQVVARTQITLTPIEVAIEDIQKKNTELAAATQQEPPDPKILQMVLQGCIGTTVNQGPLEMALTFLPGDGKPLTRHQNKLRLCFKDFSKKCSDALKKNKNLIGPDQRDYQRELDRNYRRFIEKLQPLVNPQSVTIINTSPNKFAHAENSVLKW</sequence>
<dbReference type="InterPro" id="IPR043162">
    <property type="entry name" value="DOCK_C_lobe_C"/>
</dbReference>
<dbReference type="FunCoup" id="A0A6J2XIL1">
    <property type="interactions" value="258"/>
</dbReference>
<dbReference type="InterPro" id="IPR046773">
    <property type="entry name" value="DOCKER_Lobe_C"/>
</dbReference>
<dbReference type="CTD" id="33165"/>
<dbReference type="Pfam" id="PF20422">
    <property type="entry name" value="DHR-2_Lobe_B"/>
    <property type="match status" value="1"/>
</dbReference>
<evidence type="ECO:0000256" key="1">
    <source>
        <dbReference type="ARBA" id="ARBA00022553"/>
    </source>
</evidence>
<dbReference type="Gene3D" id="2.60.40.150">
    <property type="entry name" value="C2 domain"/>
    <property type="match status" value="1"/>
</dbReference>
<dbReference type="CDD" id="cd08696">
    <property type="entry name" value="C2_Dock-C"/>
    <property type="match status" value="1"/>
</dbReference>
<dbReference type="FunFam" id="1.20.58.740:FF:000002">
    <property type="entry name" value="Dedicator of cytokinesis protein 7"/>
    <property type="match status" value="1"/>
</dbReference>
<accession>A0A6J2XIL1</accession>
<dbReference type="InterPro" id="IPR046769">
    <property type="entry name" value="DOCKER_Lobe_A"/>
</dbReference>
<dbReference type="Pfam" id="PF11878">
    <property type="entry name" value="DOCK_C-D_N"/>
    <property type="match status" value="1"/>
</dbReference>
<evidence type="ECO:0000256" key="2">
    <source>
        <dbReference type="ARBA" id="ARBA00022658"/>
    </source>
</evidence>
<dbReference type="InterPro" id="IPR027007">
    <property type="entry name" value="C2_DOCK-type_domain"/>
</dbReference>
<keyword evidence="2" id="KW-0344">Guanine-nucleotide releasing factor</keyword>
<dbReference type="Proteomes" id="UP000504635">
    <property type="component" value="Unplaced"/>
</dbReference>
<dbReference type="Pfam" id="PF20421">
    <property type="entry name" value="DHR-2_Lobe_C"/>
    <property type="match status" value="1"/>
</dbReference>
<dbReference type="Pfam" id="PF14429">
    <property type="entry name" value="DOCK-C2"/>
    <property type="match status" value="1"/>
</dbReference>
<dbReference type="InterPro" id="IPR043161">
    <property type="entry name" value="DOCK_C_lobe_A"/>
</dbReference>
<feature type="compositionally biased region" description="Polar residues" evidence="4">
    <location>
        <begin position="419"/>
        <end position="437"/>
    </location>
</feature>
<keyword evidence="1" id="KW-0597">Phosphoprotein</keyword>
<name>A0A6J2XIL1_SITOR</name>
<dbReference type="InterPro" id="IPR021816">
    <property type="entry name" value="DOCK_C/D_N"/>
</dbReference>
<feature type="domain" description="DOCKER" evidence="6">
    <location>
        <begin position="1594"/>
        <end position="2026"/>
    </location>
</feature>
<dbReference type="PANTHER" id="PTHR23317">
    <property type="entry name" value="DEDICATOR OF CYTOKINESIS DOCK"/>
    <property type="match status" value="1"/>
</dbReference>
<dbReference type="InterPro" id="IPR027357">
    <property type="entry name" value="DOCKER_dom"/>
</dbReference>
<dbReference type="OrthoDB" id="47328at2759"/>
<comment type="similarity">
    <text evidence="3">Belongs to the DOCK family.</text>
</comment>
<dbReference type="Gene3D" id="1.20.58.740">
    <property type="match status" value="1"/>
</dbReference>
<dbReference type="RefSeq" id="XP_030751137.1">
    <property type="nucleotide sequence ID" value="XM_030895277.1"/>
</dbReference>
<dbReference type="PROSITE" id="PS51651">
    <property type="entry name" value="DOCKER"/>
    <property type="match status" value="1"/>
</dbReference>
<dbReference type="InterPro" id="IPR046770">
    <property type="entry name" value="DOCKER_Lobe_B"/>
</dbReference>
<dbReference type="CDD" id="cd11695">
    <property type="entry name" value="DHR2_DOCK_C"/>
    <property type="match status" value="1"/>
</dbReference>
<evidence type="ECO:0000259" key="6">
    <source>
        <dbReference type="PROSITE" id="PS51651"/>
    </source>
</evidence>
<dbReference type="GO" id="GO:0005085">
    <property type="term" value="F:guanyl-nucleotide exchange factor activity"/>
    <property type="evidence" value="ECO:0007669"/>
    <property type="project" value="UniProtKB-KW"/>
</dbReference>
<evidence type="ECO:0000313" key="7">
    <source>
        <dbReference type="Proteomes" id="UP000504635"/>
    </source>
</evidence>
<feature type="region of interest" description="Disordered" evidence="4">
    <location>
        <begin position="412"/>
        <end position="439"/>
    </location>
</feature>
<keyword evidence="7" id="KW-1185">Reference proteome</keyword>
<feature type="domain" description="C2 DOCK-type" evidence="5">
    <location>
        <begin position="576"/>
        <end position="743"/>
    </location>
</feature>
<dbReference type="PANTHER" id="PTHR23317:SF76">
    <property type="entry name" value="LD20667P"/>
    <property type="match status" value="1"/>
</dbReference>
<dbReference type="Gene3D" id="1.25.40.410">
    <property type="match status" value="1"/>
</dbReference>
<dbReference type="PROSITE" id="PS51650">
    <property type="entry name" value="C2_DOCK"/>
    <property type="match status" value="1"/>
</dbReference>
<dbReference type="InParanoid" id="A0A6J2XIL1"/>
<dbReference type="FunFam" id="1.25.40.410:FF:000002">
    <property type="entry name" value="Dedicator of cytokinesis protein 7"/>
    <property type="match status" value="1"/>
</dbReference>
<proteinExistence type="inferred from homology"/>
<protein>
    <submittedName>
        <fullName evidence="8">Dedicator of cytokinesis protein 7</fullName>
    </submittedName>
</protein>
<reference evidence="8" key="1">
    <citation type="submission" date="2025-08" db="UniProtKB">
        <authorList>
            <consortium name="RefSeq"/>
        </authorList>
    </citation>
    <scope>IDENTIFICATION</scope>
    <source>
        <tissue evidence="8">Gonads</tissue>
    </source>
</reference>
<dbReference type="KEGG" id="soy:115878699"/>
<evidence type="ECO:0000256" key="4">
    <source>
        <dbReference type="SAM" id="MobiDB-lite"/>
    </source>
</evidence>
<gene>
    <name evidence="8" type="primary">LOC115878699</name>
</gene>
<dbReference type="Pfam" id="PF06920">
    <property type="entry name" value="DHR-2_Lobe_A"/>
    <property type="match status" value="1"/>
</dbReference>
<dbReference type="InterPro" id="IPR026791">
    <property type="entry name" value="DOCK"/>
</dbReference>
<evidence type="ECO:0000256" key="3">
    <source>
        <dbReference type="PROSITE-ProRule" id="PRU00983"/>
    </source>
</evidence>
<evidence type="ECO:0000313" key="8">
    <source>
        <dbReference type="RefSeq" id="XP_030751137.1"/>
    </source>
</evidence>
<organism evidence="7 8">
    <name type="scientific">Sitophilus oryzae</name>
    <name type="common">Rice weevil</name>
    <name type="synonym">Curculio oryzae</name>
    <dbReference type="NCBI Taxonomy" id="7048"/>
    <lineage>
        <taxon>Eukaryota</taxon>
        <taxon>Metazoa</taxon>
        <taxon>Ecdysozoa</taxon>
        <taxon>Arthropoda</taxon>
        <taxon>Hexapoda</taxon>
        <taxon>Insecta</taxon>
        <taxon>Pterygota</taxon>
        <taxon>Neoptera</taxon>
        <taxon>Endopterygota</taxon>
        <taxon>Coleoptera</taxon>
        <taxon>Polyphaga</taxon>
        <taxon>Cucujiformia</taxon>
        <taxon>Curculionidae</taxon>
        <taxon>Dryophthorinae</taxon>
        <taxon>Sitophilus</taxon>
    </lineage>
</organism>
<dbReference type="GeneID" id="115878699"/>
<dbReference type="GO" id="GO:0007264">
    <property type="term" value="P:small GTPase-mediated signal transduction"/>
    <property type="evidence" value="ECO:0007669"/>
    <property type="project" value="InterPro"/>
</dbReference>
<evidence type="ECO:0000259" key="5">
    <source>
        <dbReference type="PROSITE" id="PS51650"/>
    </source>
</evidence>
<dbReference type="InterPro" id="IPR037808">
    <property type="entry name" value="C2_Dock-C"/>
</dbReference>
<dbReference type="InterPro" id="IPR035892">
    <property type="entry name" value="C2_domain_sf"/>
</dbReference>